<name>A0A9X2YEK8_9MYCO</name>
<feature type="chain" id="PRO_5040947979" evidence="1">
    <location>
        <begin position="24"/>
        <end position="205"/>
    </location>
</feature>
<accession>A0A9X2YEK8</accession>
<evidence type="ECO:0000256" key="1">
    <source>
        <dbReference type="SAM" id="SignalP"/>
    </source>
</evidence>
<keyword evidence="1" id="KW-0732">Signal</keyword>
<dbReference type="RefSeq" id="WP_043403972.1">
    <property type="nucleotide sequence ID" value="NZ_CP092427.2"/>
</dbReference>
<dbReference type="InterPro" id="IPR012347">
    <property type="entry name" value="Ferritin-like"/>
</dbReference>
<evidence type="ECO:0000313" key="3">
    <source>
        <dbReference type="EMBL" id="MCV7072629.1"/>
    </source>
</evidence>
<dbReference type="Gene3D" id="1.20.1260.10">
    <property type="match status" value="1"/>
</dbReference>
<evidence type="ECO:0000313" key="5">
    <source>
        <dbReference type="Proteomes" id="UP001055159"/>
    </source>
</evidence>
<dbReference type="PROSITE" id="PS51257">
    <property type="entry name" value="PROKAR_LIPOPROTEIN"/>
    <property type="match status" value="1"/>
</dbReference>
<reference evidence="3" key="1">
    <citation type="submission" date="2020-07" db="EMBL/GenBank/DDBJ databases">
        <authorList>
            <person name="Pettersson B.M.F."/>
            <person name="Behra P.R.K."/>
            <person name="Ramesh M."/>
            <person name="Das S."/>
            <person name="Dasgupta S."/>
            <person name="Kirsebom L.A."/>
        </authorList>
    </citation>
    <scope>NUCLEOTIDE SEQUENCE</scope>
    <source>
        <strain evidence="3">DSM 45406</strain>
    </source>
</reference>
<protein>
    <submittedName>
        <fullName evidence="3">DUF305 domain-containing protein</fullName>
    </submittedName>
</protein>
<feature type="signal peptide" evidence="1">
    <location>
        <begin position="1"/>
        <end position="23"/>
    </location>
</feature>
<dbReference type="Proteomes" id="UP001055159">
    <property type="component" value="Chromosome"/>
</dbReference>
<evidence type="ECO:0000313" key="6">
    <source>
        <dbReference type="Proteomes" id="UP001140272"/>
    </source>
</evidence>
<evidence type="ECO:0000313" key="4">
    <source>
        <dbReference type="EMBL" id="ULP37047.1"/>
    </source>
</evidence>
<gene>
    <name evidence="3" type="ORF">H7H73_21960</name>
    <name evidence="4" type="ORF">MJO55_00890</name>
</gene>
<dbReference type="PANTHER" id="PTHR36933">
    <property type="entry name" value="SLL0788 PROTEIN"/>
    <property type="match status" value="1"/>
</dbReference>
<sequence length="205" mass="21639">MTLIVRVVAAVLTAVVAVVGLVACDSSAPSSGQAGPTSTDTPVITGEPAGFNAADVTFAQQVIDHHRQAVQLAELVPQRSTNKDLAALATRITGEQQSEINTLNVFLVQWNEQPKLGQADAGGPDQNLPGMVDPATVTRLESLRGADFDRLWLQSMITHHQGAIEMAKAEIADGENVDALAMARTMVSTQQAEIGQMNTMLEGTP</sequence>
<keyword evidence="5" id="KW-1185">Reference proteome</keyword>
<proteinExistence type="predicted"/>
<organism evidence="3 6">
    <name type="scientific">Mycolicibacterium rufum</name>
    <dbReference type="NCBI Taxonomy" id="318424"/>
    <lineage>
        <taxon>Bacteria</taxon>
        <taxon>Bacillati</taxon>
        <taxon>Actinomycetota</taxon>
        <taxon>Actinomycetes</taxon>
        <taxon>Mycobacteriales</taxon>
        <taxon>Mycobacteriaceae</taxon>
        <taxon>Mycolicibacterium</taxon>
    </lineage>
</organism>
<reference evidence="4" key="3">
    <citation type="submission" date="2022-08" db="EMBL/GenBank/DDBJ databases">
        <title>Whole genome sequencing of non-tuberculosis mycobacteria type-strains.</title>
        <authorList>
            <person name="Igarashi Y."/>
            <person name="Osugi A."/>
            <person name="Mitarai S."/>
        </authorList>
    </citation>
    <scope>NUCLEOTIDE SEQUENCE</scope>
    <source>
        <strain evidence="4">JCM 16372</strain>
    </source>
</reference>
<feature type="domain" description="DUF305" evidence="2">
    <location>
        <begin position="55"/>
        <end position="201"/>
    </location>
</feature>
<dbReference type="Proteomes" id="UP001140272">
    <property type="component" value="Unassembled WGS sequence"/>
</dbReference>
<dbReference type="EMBL" id="JACKRN010000729">
    <property type="protein sequence ID" value="MCV7072629.1"/>
    <property type="molecule type" value="Genomic_DNA"/>
</dbReference>
<dbReference type="InterPro" id="IPR005183">
    <property type="entry name" value="DUF305_CopM-like"/>
</dbReference>
<dbReference type="Pfam" id="PF03713">
    <property type="entry name" value="DUF305"/>
    <property type="match status" value="1"/>
</dbReference>
<evidence type="ECO:0000259" key="2">
    <source>
        <dbReference type="Pfam" id="PF03713"/>
    </source>
</evidence>
<reference evidence="3" key="2">
    <citation type="journal article" date="2022" name="BMC Genomics">
        <title>Comparative genome analysis of mycobacteria focusing on tRNA and non-coding RNA.</title>
        <authorList>
            <person name="Behra P.R.K."/>
            <person name="Pettersson B.M.F."/>
            <person name="Ramesh M."/>
            <person name="Das S."/>
            <person name="Dasgupta S."/>
            <person name="Kirsebom L.A."/>
        </authorList>
    </citation>
    <scope>NUCLEOTIDE SEQUENCE</scope>
    <source>
        <strain evidence="3">DSM 45406</strain>
    </source>
</reference>
<dbReference type="EMBL" id="CP092427">
    <property type="protein sequence ID" value="ULP37047.1"/>
    <property type="molecule type" value="Genomic_DNA"/>
</dbReference>
<dbReference type="PANTHER" id="PTHR36933:SF1">
    <property type="entry name" value="SLL0788 PROTEIN"/>
    <property type="match status" value="1"/>
</dbReference>
<dbReference type="AlphaFoldDB" id="A0A9X2YEK8"/>